<evidence type="ECO:0000313" key="3">
    <source>
        <dbReference type="Proteomes" id="UP000266720"/>
    </source>
</evidence>
<dbReference type="Proteomes" id="UP000266720">
    <property type="component" value="Chromosome"/>
</dbReference>
<accession>A0A3G1A8G2</accession>
<evidence type="ECO:0000259" key="1">
    <source>
        <dbReference type="Pfam" id="PF01850"/>
    </source>
</evidence>
<protein>
    <recommendedName>
        <fullName evidence="1">PIN domain-containing protein</fullName>
    </recommendedName>
</protein>
<proteinExistence type="predicted"/>
<evidence type="ECO:0000313" key="2">
    <source>
        <dbReference type="EMBL" id="AJB42588.1"/>
    </source>
</evidence>
<reference evidence="3" key="1">
    <citation type="book" date="2010" name="EXTREMOPHILES" publisher="0:0-0">
        <title>Complete genome sequences of ten hyperthermophilic archaea reveal their metabolic capabilities and possible ecological roles.</title>
        <editorList>
            <person name="?"/>
        </editorList>
        <authorList>
            <person name="Ravin N.V."/>
            <person name="Mardanov A.V."/>
            <person name="Bonch-Osmolovskaya E.A."/>
            <person name="Skryabin K.G."/>
        </authorList>
    </citation>
    <scope>NUCLEOTIDE SEQUENCE [LARGE SCALE GENOMIC DNA]</scope>
    <source>
        <strain evidence="3">1505</strain>
    </source>
</reference>
<dbReference type="InterPro" id="IPR029060">
    <property type="entry name" value="PIN-like_dom_sf"/>
</dbReference>
<dbReference type="InterPro" id="IPR002716">
    <property type="entry name" value="PIN_dom"/>
</dbReference>
<dbReference type="RefSeq" id="WP_148684686.1">
    <property type="nucleotide sequence ID" value="NZ_CP007493.1"/>
</dbReference>
<feature type="domain" description="PIN" evidence="1">
    <location>
        <begin position="3"/>
        <end position="148"/>
    </location>
</feature>
<dbReference type="Pfam" id="PF01850">
    <property type="entry name" value="PIN"/>
    <property type="match status" value="1"/>
</dbReference>
<sequence>MSYIDTSVVVASLDPLDPRRELALGVLEKLRDKRVSELVLAELASIVSRRRTVLHKTLRRIGVRDELAVPVVLLYVLKRFGLQYRRIDGRGNICPLGDFYLPLALAIELSSKVRLKILDLLHLAYIAALKEQGEEIHELVTVDDGFKREEEAIKRELKIQIKTIGNPL</sequence>
<dbReference type="EMBL" id="CP007493">
    <property type="protein sequence ID" value="AJB42588.1"/>
    <property type="molecule type" value="Genomic_DNA"/>
</dbReference>
<dbReference type="AlphaFoldDB" id="A0A3G1A8G2"/>
<dbReference type="GeneID" id="25406949"/>
<dbReference type="KEGG" id="tcb:TCARB_1546"/>
<gene>
    <name evidence="2" type="ORF">TCARB_1546</name>
</gene>
<organism evidence="2 3">
    <name type="scientific">Thermofilum adornatum 1505</name>
    <dbReference type="NCBI Taxonomy" id="697581"/>
    <lineage>
        <taxon>Archaea</taxon>
        <taxon>Thermoproteota</taxon>
        <taxon>Thermoprotei</taxon>
        <taxon>Thermofilales</taxon>
        <taxon>Thermofilaceae</taxon>
        <taxon>Thermofilum</taxon>
    </lineage>
</organism>
<dbReference type="SUPFAM" id="SSF88723">
    <property type="entry name" value="PIN domain-like"/>
    <property type="match status" value="1"/>
</dbReference>
<name>A0A3G1A8G2_9CREN</name>
<dbReference type="Gene3D" id="3.40.50.1010">
    <property type="entry name" value="5'-nuclease"/>
    <property type="match status" value="1"/>
</dbReference>